<sequence length="148" mass="16979">MKTMAYTMVGRTSVNVYAADSPDDAEWDTYLRYRTKHMGDIERVLIHTRGGSASMEQRERLIRIPPRALHVPGAVITSSGYVRAMYRVNQYALWKVFSETEWAEAFRHLGLRDDERPAVFSAMERLSASLNLPCPPFPNDIPNVHKRP</sequence>
<dbReference type="EMBL" id="CP089983">
    <property type="protein sequence ID" value="WXB00519.1"/>
    <property type="molecule type" value="Genomic_DNA"/>
</dbReference>
<dbReference type="RefSeq" id="WP_394830121.1">
    <property type="nucleotide sequence ID" value="NZ_CP089929.1"/>
</dbReference>
<evidence type="ECO:0000313" key="1">
    <source>
        <dbReference type="EMBL" id="WXB00519.1"/>
    </source>
</evidence>
<keyword evidence="2" id="KW-1185">Reference proteome</keyword>
<organism evidence="1 2">
    <name type="scientific">Pendulispora rubella</name>
    <dbReference type="NCBI Taxonomy" id="2741070"/>
    <lineage>
        <taxon>Bacteria</taxon>
        <taxon>Pseudomonadati</taxon>
        <taxon>Myxococcota</taxon>
        <taxon>Myxococcia</taxon>
        <taxon>Myxococcales</taxon>
        <taxon>Sorangiineae</taxon>
        <taxon>Pendulisporaceae</taxon>
        <taxon>Pendulispora</taxon>
    </lineage>
</organism>
<reference evidence="1" key="1">
    <citation type="submission" date="2021-12" db="EMBL/GenBank/DDBJ databases">
        <title>Discovery of the Pendulisporaceae a myxobacterial family with distinct sporulation behavior and unique specialized metabolism.</title>
        <authorList>
            <person name="Garcia R."/>
            <person name="Popoff A."/>
            <person name="Bader C.D."/>
            <person name="Loehr J."/>
            <person name="Walesch S."/>
            <person name="Walt C."/>
            <person name="Boldt J."/>
            <person name="Bunk B."/>
            <person name="Haeckl F.J.F.P.J."/>
            <person name="Gunesch A.P."/>
            <person name="Birkelbach J."/>
            <person name="Nuebel U."/>
            <person name="Pietschmann T."/>
            <person name="Bach T."/>
            <person name="Mueller R."/>
        </authorList>
    </citation>
    <scope>NUCLEOTIDE SEQUENCE</scope>
    <source>
        <strain evidence="1">MSr11367</strain>
    </source>
</reference>
<dbReference type="Proteomes" id="UP001374803">
    <property type="component" value="Chromosome"/>
</dbReference>
<protein>
    <submittedName>
        <fullName evidence="1">Uncharacterized protein</fullName>
    </submittedName>
</protein>
<evidence type="ECO:0000313" key="2">
    <source>
        <dbReference type="Proteomes" id="UP001374803"/>
    </source>
</evidence>
<gene>
    <name evidence="1" type="ORF">LVJ94_26800</name>
</gene>
<name>A0ABZ2KPB7_9BACT</name>
<accession>A0ABZ2KPB7</accession>
<proteinExistence type="predicted"/>